<evidence type="ECO:0000256" key="1">
    <source>
        <dbReference type="ARBA" id="ARBA00004167"/>
    </source>
</evidence>
<dbReference type="PANTHER" id="PTHR46484">
    <property type="entry name" value="SI:CH211-171H4.5-RELATED"/>
    <property type="match status" value="1"/>
</dbReference>
<dbReference type="GeneTree" id="ENSGT01150000286924"/>
<dbReference type="Pfam" id="PF13895">
    <property type="entry name" value="Ig_2"/>
    <property type="match status" value="1"/>
</dbReference>
<name>A0A669CB15_ORENI</name>
<dbReference type="SMART" id="SM00409">
    <property type="entry name" value="IG"/>
    <property type="match status" value="2"/>
</dbReference>
<proteinExistence type="predicted"/>
<evidence type="ECO:0000256" key="3">
    <source>
        <dbReference type="ARBA" id="ARBA00023157"/>
    </source>
</evidence>
<dbReference type="Proteomes" id="UP000005207">
    <property type="component" value="Linkage group LG11"/>
</dbReference>
<keyword evidence="3" id="KW-1015">Disulfide bond</keyword>
<dbReference type="InParanoid" id="A0A669CB15"/>
<gene>
    <name evidence="6" type="primary">LOC102076258</name>
</gene>
<evidence type="ECO:0000256" key="2">
    <source>
        <dbReference type="ARBA" id="ARBA00023136"/>
    </source>
</evidence>
<reference evidence="7" key="1">
    <citation type="submission" date="2012-01" db="EMBL/GenBank/DDBJ databases">
        <title>The Genome Sequence of Oreochromis niloticus (Nile Tilapia).</title>
        <authorList>
            <consortium name="Broad Institute Genome Assembly Team"/>
            <consortium name="Broad Institute Sequencing Platform"/>
            <person name="Di Palma F."/>
            <person name="Johnson J."/>
            <person name="Lander E.S."/>
            <person name="Lindblad-Toh K."/>
        </authorList>
    </citation>
    <scope>NUCLEOTIDE SEQUENCE [LARGE SCALE GENOMIC DNA]</scope>
</reference>
<dbReference type="AlphaFoldDB" id="A0A669CB15"/>
<dbReference type="Pfam" id="PF08205">
    <property type="entry name" value="C2-set_2"/>
    <property type="match status" value="1"/>
</dbReference>
<dbReference type="SUPFAM" id="SSF48726">
    <property type="entry name" value="Immunoglobulin"/>
    <property type="match status" value="2"/>
</dbReference>
<dbReference type="InterPro" id="IPR013783">
    <property type="entry name" value="Ig-like_fold"/>
</dbReference>
<dbReference type="InterPro" id="IPR036179">
    <property type="entry name" value="Ig-like_dom_sf"/>
</dbReference>
<dbReference type="InterPro" id="IPR007110">
    <property type="entry name" value="Ig-like_dom"/>
</dbReference>
<organism evidence="6 7">
    <name type="scientific">Oreochromis niloticus</name>
    <name type="common">Nile tilapia</name>
    <name type="synonym">Tilapia nilotica</name>
    <dbReference type="NCBI Taxonomy" id="8128"/>
    <lineage>
        <taxon>Eukaryota</taxon>
        <taxon>Metazoa</taxon>
        <taxon>Chordata</taxon>
        <taxon>Craniata</taxon>
        <taxon>Vertebrata</taxon>
        <taxon>Euteleostomi</taxon>
        <taxon>Actinopterygii</taxon>
        <taxon>Neopterygii</taxon>
        <taxon>Teleostei</taxon>
        <taxon>Neoteleostei</taxon>
        <taxon>Acanthomorphata</taxon>
        <taxon>Ovalentaria</taxon>
        <taxon>Cichlomorphae</taxon>
        <taxon>Cichliformes</taxon>
        <taxon>Cichlidae</taxon>
        <taxon>African cichlids</taxon>
        <taxon>Pseudocrenilabrinae</taxon>
        <taxon>Oreochromini</taxon>
        <taxon>Oreochromis</taxon>
    </lineage>
</organism>
<dbReference type="InterPro" id="IPR013162">
    <property type="entry name" value="CD80_C2-set"/>
</dbReference>
<dbReference type="InterPro" id="IPR003599">
    <property type="entry name" value="Ig_sub"/>
</dbReference>
<dbReference type="GO" id="GO:0016020">
    <property type="term" value="C:membrane"/>
    <property type="evidence" value="ECO:0007669"/>
    <property type="project" value="UniProtKB-SubCell"/>
</dbReference>
<evidence type="ECO:0000313" key="7">
    <source>
        <dbReference type="Proteomes" id="UP000005207"/>
    </source>
</evidence>
<comment type="subcellular location">
    <subcellularLocation>
        <location evidence="1">Membrane</location>
        <topology evidence="1">Single-pass membrane protein</topology>
    </subcellularLocation>
</comment>
<dbReference type="Ensembl" id="ENSONIT00000037932.1">
    <property type="protein sequence ID" value="ENSONIP00000044988.1"/>
    <property type="gene ID" value="ENSONIG00000013639.2"/>
</dbReference>
<evidence type="ECO:0000313" key="6">
    <source>
        <dbReference type="Ensembl" id="ENSONIP00000044988.1"/>
    </source>
</evidence>
<dbReference type="PROSITE" id="PS50835">
    <property type="entry name" value="IG_LIKE"/>
    <property type="match status" value="2"/>
</dbReference>
<evidence type="ECO:0000259" key="5">
    <source>
        <dbReference type="PROSITE" id="PS50835"/>
    </source>
</evidence>
<dbReference type="PANTHER" id="PTHR46484:SF1">
    <property type="entry name" value="SCHWANN CELL MYELIN PROTEIN-RELATED"/>
    <property type="match status" value="1"/>
</dbReference>
<reference evidence="6" key="2">
    <citation type="submission" date="2025-08" db="UniProtKB">
        <authorList>
            <consortium name="Ensembl"/>
        </authorList>
    </citation>
    <scope>IDENTIFICATION</scope>
</reference>
<keyword evidence="4" id="KW-1133">Transmembrane helix</keyword>
<keyword evidence="2 4" id="KW-0472">Membrane</keyword>
<evidence type="ECO:0000256" key="4">
    <source>
        <dbReference type="SAM" id="Phobius"/>
    </source>
</evidence>
<feature type="transmembrane region" description="Helical" evidence="4">
    <location>
        <begin position="280"/>
        <end position="302"/>
    </location>
</feature>
<protein>
    <recommendedName>
        <fullName evidence="5">Ig-like domain-containing protein</fullName>
    </recommendedName>
</protein>
<dbReference type="Gene3D" id="2.60.40.10">
    <property type="entry name" value="Immunoglobulins"/>
    <property type="match status" value="2"/>
</dbReference>
<reference evidence="6" key="3">
    <citation type="submission" date="2025-09" db="UniProtKB">
        <authorList>
            <consortium name="Ensembl"/>
        </authorList>
    </citation>
    <scope>IDENTIFICATION</scope>
</reference>
<feature type="domain" description="Ig-like" evidence="5">
    <location>
        <begin position="10"/>
        <end position="102"/>
    </location>
</feature>
<sequence>MIFLVNTDEPNPIDFFLQDEVKEGENVSASCSVSHSCPTYPPSFIWSHSGEKHDQTQQLQNDQWKATSTLTFHPNRTHHNQPLQCRVTYHGGKHQEQSKTLKVKYAPVNVKAEYQSDVNEGETAHLKCSSDANPVSSYEWHNETGALLNKGQTYTMSNVSRHSEAMYCTAVNEEGRNRSSTVKLNVLYPPDIETSSKCFSEDGVVKCECIVESRPPSIVHFVLRDRVLQSTNVETVGSVTTGTLQTDFGSFKFVHCLANNTLGKANLTLSLPANDNMQNIFIASGAGVIFLIILIATGVGVVKKCRGRSGETPTSDLGTMKAERPVELPRYAPTKRF</sequence>
<keyword evidence="4" id="KW-0812">Transmembrane</keyword>
<accession>A0A669CB15</accession>
<feature type="domain" description="Ig-like" evidence="5">
    <location>
        <begin position="107"/>
        <end position="185"/>
    </location>
</feature>
<keyword evidence="7" id="KW-1185">Reference proteome</keyword>
<dbReference type="OMA" id="WISSDGT"/>